<dbReference type="Pfam" id="PF00756">
    <property type="entry name" value="Esterase"/>
    <property type="match status" value="1"/>
</dbReference>
<evidence type="ECO:0000256" key="2">
    <source>
        <dbReference type="ARBA" id="ARBA00022801"/>
    </source>
</evidence>
<protein>
    <recommendedName>
        <fullName evidence="5">Esterase</fullName>
    </recommendedName>
</protein>
<dbReference type="Gene3D" id="3.40.50.1820">
    <property type="entry name" value="alpha/beta hydrolase"/>
    <property type="match status" value="1"/>
</dbReference>
<reference evidence="3 4" key="1">
    <citation type="submission" date="2017-02" db="EMBL/GenBank/DDBJ databases">
        <authorList>
            <person name="Peterson S.W."/>
        </authorList>
    </citation>
    <scope>NUCLEOTIDE SEQUENCE [LARGE SCALE GENOMIC DNA]</scope>
    <source>
        <strain evidence="3 4">DSM 21749</strain>
    </source>
</reference>
<dbReference type="InterPro" id="IPR000801">
    <property type="entry name" value="Esterase-like"/>
</dbReference>
<name>A0A1T4N1N5_9GAMM</name>
<gene>
    <name evidence="3" type="ORF">SAMN02745674_00680</name>
</gene>
<evidence type="ECO:0000313" key="4">
    <source>
        <dbReference type="Proteomes" id="UP000190061"/>
    </source>
</evidence>
<accession>A0A1T4N1N5</accession>
<dbReference type="GO" id="GO:0016788">
    <property type="term" value="F:hydrolase activity, acting on ester bonds"/>
    <property type="evidence" value="ECO:0007669"/>
    <property type="project" value="TreeGrafter"/>
</dbReference>
<dbReference type="PANTHER" id="PTHR40841">
    <property type="entry name" value="SIDEROPHORE TRIACETYLFUSARININE C ESTERASE"/>
    <property type="match status" value="1"/>
</dbReference>
<dbReference type="EMBL" id="FUXP01000001">
    <property type="protein sequence ID" value="SJZ72947.1"/>
    <property type="molecule type" value="Genomic_DNA"/>
</dbReference>
<dbReference type="InterPro" id="IPR029058">
    <property type="entry name" value="AB_hydrolase_fold"/>
</dbReference>
<dbReference type="AlphaFoldDB" id="A0A1T4N1N5"/>
<evidence type="ECO:0000256" key="1">
    <source>
        <dbReference type="ARBA" id="ARBA00005622"/>
    </source>
</evidence>
<comment type="similarity">
    <text evidence="1">Belongs to the esterase D family.</text>
</comment>
<proteinExistence type="inferred from homology"/>
<organism evidence="3 4">
    <name type="scientific">Lysobacter spongiicola DSM 21749</name>
    <dbReference type="NCBI Taxonomy" id="1122188"/>
    <lineage>
        <taxon>Bacteria</taxon>
        <taxon>Pseudomonadati</taxon>
        <taxon>Pseudomonadota</taxon>
        <taxon>Gammaproteobacteria</taxon>
        <taxon>Lysobacterales</taxon>
        <taxon>Lysobacteraceae</taxon>
        <taxon>Novilysobacter</taxon>
    </lineage>
</organism>
<keyword evidence="4" id="KW-1185">Reference proteome</keyword>
<keyword evidence="2" id="KW-0378">Hydrolase</keyword>
<dbReference type="SUPFAM" id="SSF53474">
    <property type="entry name" value="alpha/beta-Hydrolases"/>
    <property type="match status" value="1"/>
</dbReference>
<dbReference type="PANTHER" id="PTHR40841:SF2">
    <property type="entry name" value="SIDEROPHORE-DEGRADING ESTERASE (EUROFUNG)"/>
    <property type="match status" value="1"/>
</dbReference>
<dbReference type="STRING" id="1122188.SAMN02745674_00680"/>
<evidence type="ECO:0000313" key="3">
    <source>
        <dbReference type="EMBL" id="SJZ72947.1"/>
    </source>
</evidence>
<sequence length="338" mass="37297">MMFGQVIQGDNMKHWKNLGFALALAVVCAGCGPANSSSDNKAAVAPDTAARPAPAAAVAEPALPALELPNTFVHEVRAESSGRDYQLWVSLPAGYKRGEKQYPVVFVADAAYSFPLVRSIRNLLGQDGRNIEDFVLVGLSPERQMSAQNSRSRDYTPSVPVRSSPDAYTAERYGQADVYRDYLEQQVFPLIAAEYDVDMERKVFVGHSYGGLFGSYVLLTRPQMFSAYILGSPSLWFDKHRILGIEADYDRDHDALPARVMLYAGEFETPGDSPRHFNSVDLIGDIQRFEQRLESRGYRGLTVDSEVLPGEDHLTVFPSLVSRGLLWALPGHGPYTSG</sequence>
<evidence type="ECO:0008006" key="5">
    <source>
        <dbReference type="Google" id="ProtNLM"/>
    </source>
</evidence>
<dbReference type="Proteomes" id="UP000190061">
    <property type="component" value="Unassembled WGS sequence"/>
</dbReference>
<dbReference type="InterPro" id="IPR052558">
    <property type="entry name" value="Siderophore_Hydrolase_D"/>
</dbReference>